<evidence type="ECO:0000256" key="1">
    <source>
        <dbReference type="SAM" id="MobiDB-lite"/>
    </source>
</evidence>
<feature type="region of interest" description="Disordered" evidence="1">
    <location>
        <begin position="75"/>
        <end position="131"/>
    </location>
</feature>
<feature type="compositionally biased region" description="Gly residues" evidence="1">
    <location>
        <begin position="175"/>
        <end position="184"/>
    </location>
</feature>
<feature type="compositionally biased region" description="Low complexity" evidence="1">
    <location>
        <begin position="211"/>
        <end position="227"/>
    </location>
</feature>
<evidence type="ECO:0000313" key="3">
    <source>
        <dbReference type="Proteomes" id="UP000694551"/>
    </source>
</evidence>
<reference evidence="2" key="1">
    <citation type="submission" date="2025-08" db="UniProtKB">
        <authorList>
            <consortium name="Ensembl"/>
        </authorList>
    </citation>
    <scope>IDENTIFICATION</scope>
</reference>
<keyword evidence="3" id="KW-1185">Reference proteome</keyword>
<name>A0A8D0FW34_STROC</name>
<dbReference type="Ensembl" id="ENSSOCT00000020363.1">
    <property type="protein sequence ID" value="ENSSOCP00000019856.1"/>
    <property type="gene ID" value="ENSSOCG00000014876.1"/>
</dbReference>
<dbReference type="Proteomes" id="UP000694551">
    <property type="component" value="Unplaced"/>
</dbReference>
<dbReference type="InterPro" id="IPR043593">
    <property type="entry name" value="ASAP"/>
</dbReference>
<reference evidence="2" key="2">
    <citation type="submission" date="2025-09" db="UniProtKB">
        <authorList>
            <consortium name="Ensembl"/>
        </authorList>
    </citation>
    <scope>IDENTIFICATION</scope>
</reference>
<accession>A0A8D0FW34</accession>
<organism evidence="2 3">
    <name type="scientific">Strix occidentalis caurina</name>
    <name type="common">northern spotted owl</name>
    <dbReference type="NCBI Taxonomy" id="311401"/>
    <lineage>
        <taxon>Eukaryota</taxon>
        <taxon>Metazoa</taxon>
        <taxon>Chordata</taxon>
        <taxon>Craniata</taxon>
        <taxon>Vertebrata</taxon>
        <taxon>Euteleostomi</taxon>
        <taxon>Archelosauria</taxon>
        <taxon>Archosauria</taxon>
        <taxon>Dinosauria</taxon>
        <taxon>Saurischia</taxon>
        <taxon>Theropoda</taxon>
        <taxon>Coelurosauria</taxon>
        <taxon>Aves</taxon>
        <taxon>Neognathae</taxon>
        <taxon>Neoaves</taxon>
        <taxon>Telluraves</taxon>
        <taxon>Strigiformes</taxon>
        <taxon>Strigidae</taxon>
        <taxon>Strix</taxon>
    </lineage>
</organism>
<dbReference type="GO" id="GO:0005096">
    <property type="term" value="F:GTPase activator activity"/>
    <property type="evidence" value="ECO:0007669"/>
    <property type="project" value="InterPro"/>
</dbReference>
<dbReference type="PANTHER" id="PTHR45854">
    <property type="entry name" value="ASAP FAMILY MEMBER"/>
    <property type="match status" value="1"/>
</dbReference>
<dbReference type="AlphaFoldDB" id="A0A8D0FW34"/>
<sequence length="227" mass="23666">GGGVSCGRASARLRPLCVCVWVREKARGRAGCGGSSRRRLLPARRWACARPPVLRDRAGRRSVGAGNFLVWRRRNNTAPDGGAARRALPPPVAERCEGGAPPGPPLPPEPPAFPPSPLPSPRPTHPRPAMPDQISVSEFVSETNEDYKSPTASNFTTRMAQCRNTVAAIEEVSPGRGGAAGRGAGCAAPSGLAARRRGSREQGATGAGSCRSLSSPRPAPRSALGCR</sequence>
<dbReference type="PANTHER" id="PTHR45854:SF4">
    <property type="entry name" value="ARF-GAP WITH SH3 DOMAIN, ANK REPEAT AND PH DOMAIN-CONTAINING PROTEIN 2"/>
    <property type="match status" value="1"/>
</dbReference>
<evidence type="ECO:0000313" key="2">
    <source>
        <dbReference type="Ensembl" id="ENSSOCP00000019856.1"/>
    </source>
</evidence>
<feature type="compositionally biased region" description="Pro residues" evidence="1">
    <location>
        <begin position="101"/>
        <end position="129"/>
    </location>
</feature>
<feature type="region of interest" description="Disordered" evidence="1">
    <location>
        <begin position="174"/>
        <end position="227"/>
    </location>
</feature>
<protein>
    <submittedName>
        <fullName evidence="2">Uncharacterized protein</fullName>
    </submittedName>
</protein>
<proteinExistence type="predicted"/>